<comment type="function">
    <text evidence="6">Choline transporter.</text>
</comment>
<keyword evidence="8" id="KW-1185">Reference proteome</keyword>
<dbReference type="EMBL" id="JAACXV010000039">
    <property type="protein sequence ID" value="KAF7286040.1"/>
    <property type="molecule type" value="Genomic_DNA"/>
</dbReference>
<keyword evidence="5 6" id="KW-0472">Membrane</keyword>
<feature type="transmembrane region" description="Helical" evidence="6">
    <location>
        <begin position="458"/>
        <end position="491"/>
    </location>
</feature>
<comment type="similarity">
    <text evidence="2 6">Belongs to the CTL (choline transporter-like) family.</text>
</comment>
<comment type="subcellular location">
    <subcellularLocation>
        <location evidence="6">Cell membrane</location>
        <topology evidence="6">Multi-pass membrane protein</topology>
    </subcellularLocation>
    <subcellularLocation>
        <location evidence="1">Membrane</location>
        <topology evidence="1">Multi-pass membrane protein</topology>
    </subcellularLocation>
</comment>
<dbReference type="OrthoDB" id="420519at2759"/>
<dbReference type="PANTHER" id="PTHR12385">
    <property type="entry name" value="CHOLINE TRANSPORTER-LIKE (SLC FAMILY 44)"/>
    <property type="match status" value="1"/>
</dbReference>
<comment type="caution">
    <text evidence="7">The sequence shown here is derived from an EMBL/GenBank/DDBJ whole genome shotgun (WGS) entry which is preliminary data.</text>
</comment>
<dbReference type="InterPro" id="IPR007603">
    <property type="entry name" value="Choline_transptr-like"/>
</dbReference>
<evidence type="ECO:0000256" key="1">
    <source>
        <dbReference type="ARBA" id="ARBA00004141"/>
    </source>
</evidence>
<feature type="transmembrane region" description="Helical" evidence="6">
    <location>
        <begin position="192"/>
        <end position="214"/>
    </location>
</feature>
<gene>
    <name evidence="7" type="ORF">GWI33_008343</name>
</gene>
<evidence type="ECO:0000256" key="5">
    <source>
        <dbReference type="ARBA" id="ARBA00023136"/>
    </source>
</evidence>
<evidence type="ECO:0000256" key="6">
    <source>
        <dbReference type="RuleBase" id="RU368066"/>
    </source>
</evidence>
<feature type="transmembrane region" description="Helical" evidence="6">
    <location>
        <begin position="374"/>
        <end position="398"/>
    </location>
</feature>
<dbReference type="Pfam" id="PF04515">
    <property type="entry name" value="Choline_transpo"/>
    <property type="match status" value="1"/>
</dbReference>
<proteinExistence type="inferred from homology"/>
<evidence type="ECO:0000256" key="3">
    <source>
        <dbReference type="ARBA" id="ARBA00022692"/>
    </source>
</evidence>
<feature type="transmembrane region" description="Helical" evidence="6">
    <location>
        <begin position="226"/>
        <end position="248"/>
    </location>
</feature>
<feature type="transmembrane region" description="Helical" evidence="6">
    <location>
        <begin position="42"/>
        <end position="62"/>
    </location>
</feature>
<feature type="transmembrane region" description="Helical" evidence="6">
    <location>
        <begin position="310"/>
        <end position="328"/>
    </location>
</feature>
<keyword evidence="3 6" id="KW-0812">Transmembrane</keyword>
<organism evidence="7 8">
    <name type="scientific">Rhynchophorus ferrugineus</name>
    <name type="common">Red palm weevil</name>
    <name type="synonym">Curculio ferrugineus</name>
    <dbReference type="NCBI Taxonomy" id="354439"/>
    <lineage>
        <taxon>Eukaryota</taxon>
        <taxon>Metazoa</taxon>
        <taxon>Ecdysozoa</taxon>
        <taxon>Arthropoda</taxon>
        <taxon>Hexapoda</taxon>
        <taxon>Insecta</taxon>
        <taxon>Pterygota</taxon>
        <taxon>Neoptera</taxon>
        <taxon>Endopterygota</taxon>
        <taxon>Coleoptera</taxon>
        <taxon>Polyphaga</taxon>
        <taxon>Cucujiformia</taxon>
        <taxon>Curculionidae</taxon>
        <taxon>Dryophthorinae</taxon>
        <taxon>Rhynchophorus</taxon>
    </lineage>
</organism>
<evidence type="ECO:0000313" key="8">
    <source>
        <dbReference type="Proteomes" id="UP000625711"/>
    </source>
</evidence>
<dbReference type="GO" id="GO:0022857">
    <property type="term" value="F:transmembrane transporter activity"/>
    <property type="evidence" value="ECO:0007669"/>
    <property type="project" value="UniProtKB-UniRule"/>
</dbReference>
<dbReference type="AlphaFoldDB" id="A0A834ITE2"/>
<name>A0A834ITE2_RHYFE</name>
<evidence type="ECO:0000256" key="2">
    <source>
        <dbReference type="ARBA" id="ARBA00007168"/>
    </source>
</evidence>
<dbReference type="PANTHER" id="PTHR12385:SF96">
    <property type="entry name" value="CHOLINE TRANSPORTER-LIKE PROTEIN"/>
    <property type="match status" value="1"/>
</dbReference>
<sequence length="566" mass="64141">MGNTSSLMPREICDFKKIPHERLEDINIPERTENRHHTNLKWIIGLGLTVLILIPFLIYVLVNSDIKRILYGFDECGNICGQTNKEYDDITCSGQDMTAKPYLLFIADKNNQNIDIFNPLAPRKCVSECGNDTQKINKRCIPKDVLSSSFHISYVVDFFNTIKWQLIICCLLGILTSMLVLIILRYKTRCLIWSLLTTALVGSIILVTALWIVYAKADLEKERRRFFLIINISLTILALVLVFMFIFLRKKISLIILLIKEATKSIFDMPQLVALPITTVLVMVILNGAFLLVTFTMISYGHLVKVSEFYYFRMDAIGYFTLAFNAVVVLWLNVFLSGVEFMAVSGAVSHWYFARDKMFLHEPIKTSLTNTFKFHLGSAALGSLIIVLMSILRTVVLMLSNNKFRGLINCILKPIEKLIRFFSSNSYIVTAIHGEAFVKSGKRAARLLLNNLEDVIAINYIGNFIFGMIQLVIVAATVLFSVVIVAIFPVAEAFHDMFIYLAAGLVAAYVSTVVLNLCHIAVDTLLICFCEDKLINDGSAKPFYASRNLLQFVEDSKRVFKKKEKK</sequence>
<accession>A0A834ITE2</accession>
<reference evidence="7" key="1">
    <citation type="submission" date="2020-08" db="EMBL/GenBank/DDBJ databases">
        <title>Genome sequencing and assembly of the red palm weevil Rhynchophorus ferrugineus.</title>
        <authorList>
            <person name="Dias G.B."/>
            <person name="Bergman C.M."/>
            <person name="Manee M."/>
        </authorList>
    </citation>
    <scope>NUCLEOTIDE SEQUENCE</scope>
    <source>
        <strain evidence="7">AA-2017</strain>
        <tissue evidence="7">Whole larva</tissue>
    </source>
</reference>
<dbReference type="Proteomes" id="UP000625711">
    <property type="component" value="Unassembled WGS sequence"/>
</dbReference>
<feature type="transmembrane region" description="Helical" evidence="6">
    <location>
        <begin position="166"/>
        <end position="186"/>
    </location>
</feature>
<feature type="transmembrane region" description="Helical" evidence="6">
    <location>
        <begin position="497"/>
        <end position="517"/>
    </location>
</feature>
<keyword evidence="4 6" id="KW-1133">Transmembrane helix</keyword>
<evidence type="ECO:0000313" key="7">
    <source>
        <dbReference type="EMBL" id="KAF7286040.1"/>
    </source>
</evidence>
<feature type="transmembrane region" description="Helical" evidence="6">
    <location>
        <begin position="273"/>
        <end position="298"/>
    </location>
</feature>
<dbReference type="GO" id="GO:0005886">
    <property type="term" value="C:plasma membrane"/>
    <property type="evidence" value="ECO:0007669"/>
    <property type="project" value="UniProtKB-SubCell"/>
</dbReference>
<protein>
    <recommendedName>
        <fullName evidence="6">Choline transporter-like protein</fullName>
    </recommendedName>
</protein>
<evidence type="ECO:0000256" key="4">
    <source>
        <dbReference type="ARBA" id="ARBA00022989"/>
    </source>
</evidence>